<gene>
    <name evidence="1" type="ORF">FF100_28300</name>
</gene>
<sequence>MPNQVTRSVLAFVPDALTASQVGTWETDSITDLTLSDAATATLFGIDPDRAAEGEPLATYTRAIHPEDRAACAIQARQAIDEVAGSEGLGLRRSVDALLLVLGRALASRTGVFKA</sequence>
<dbReference type="Gene3D" id="3.30.450.20">
    <property type="entry name" value="PAS domain"/>
    <property type="match status" value="1"/>
</dbReference>
<dbReference type="Proteomes" id="UP000305267">
    <property type="component" value="Unassembled WGS sequence"/>
</dbReference>
<evidence type="ECO:0008006" key="3">
    <source>
        <dbReference type="Google" id="ProtNLM"/>
    </source>
</evidence>
<comment type="caution">
    <text evidence="1">The sequence shown here is derived from an EMBL/GenBank/DDBJ whole genome shotgun (WGS) entry which is preliminary data.</text>
</comment>
<reference evidence="1 2" key="1">
    <citation type="submission" date="2019-06" db="EMBL/GenBank/DDBJ databases">
        <title>Genome of Methylobacterium sp. 17Sr1-39.</title>
        <authorList>
            <person name="Seo T."/>
        </authorList>
    </citation>
    <scope>NUCLEOTIDE SEQUENCE [LARGE SCALE GENOMIC DNA]</scope>
    <source>
        <strain evidence="1 2">17Sr1-39</strain>
    </source>
</reference>
<organism evidence="1 2">
    <name type="scientific">Methylobacterium terricola</name>
    <dbReference type="NCBI Taxonomy" id="2583531"/>
    <lineage>
        <taxon>Bacteria</taxon>
        <taxon>Pseudomonadati</taxon>
        <taxon>Pseudomonadota</taxon>
        <taxon>Alphaproteobacteria</taxon>
        <taxon>Hyphomicrobiales</taxon>
        <taxon>Methylobacteriaceae</taxon>
        <taxon>Methylobacterium</taxon>
    </lineage>
</organism>
<dbReference type="EMBL" id="VDDA01000021">
    <property type="protein sequence ID" value="TNC08748.1"/>
    <property type="molecule type" value="Genomic_DNA"/>
</dbReference>
<proteinExistence type="predicted"/>
<dbReference type="OrthoDB" id="7990886at2"/>
<dbReference type="RefSeq" id="WP_139039106.1">
    <property type="nucleotide sequence ID" value="NZ_VDDA01000021.1"/>
</dbReference>
<accession>A0A5C4LB82</accession>
<protein>
    <recommendedName>
        <fullName evidence="3">PAS fold-containing protein</fullName>
    </recommendedName>
</protein>
<evidence type="ECO:0000313" key="2">
    <source>
        <dbReference type="Proteomes" id="UP000305267"/>
    </source>
</evidence>
<keyword evidence="2" id="KW-1185">Reference proteome</keyword>
<evidence type="ECO:0000313" key="1">
    <source>
        <dbReference type="EMBL" id="TNC08748.1"/>
    </source>
</evidence>
<name>A0A5C4LB82_9HYPH</name>
<dbReference type="AlphaFoldDB" id="A0A5C4LB82"/>